<accession>A0ACB9JQQ7</accession>
<comment type="caution">
    <text evidence="1">The sequence shown here is derived from an EMBL/GenBank/DDBJ whole genome shotgun (WGS) entry which is preliminary data.</text>
</comment>
<reference evidence="1 2" key="2">
    <citation type="journal article" date="2022" name="Mol. Ecol. Resour.">
        <title>The genomes of chicory, endive, great burdock and yacon provide insights into Asteraceae paleo-polyploidization history and plant inulin production.</title>
        <authorList>
            <person name="Fan W."/>
            <person name="Wang S."/>
            <person name="Wang H."/>
            <person name="Wang A."/>
            <person name="Jiang F."/>
            <person name="Liu H."/>
            <person name="Zhao H."/>
            <person name="Xu D."/>
            <person name="Zhang Y."/>
        </authorList>
    </citation>
    <scope>NUCLEOTIDE SEQUENCE [LARGE SCALE GENOMIC DNA]</scope>
    <source>
        <strain evidence="2">cv. Yunnan</strain>
        <tissue evidence="1">Leaves</tissue>
    </source>
</reference>
<reference evidence="2" key="1">
    <citation type="journal article" date="2022" name="Mol. Ecol. Resour.">
        <title>The genomes of chicory, endive, great burdock and yacon provide insights into Asteraceae palaeo-polyploidization history and plant inulin production.</title>
        <authorList>
            <person name="Fan W."/>
            <person name="Wang S."/>
            <person name="Wang H."/>
            <person name="Wang A."/>
            <person name="Jiang F."/>
            <person name="Liu H."/>
            <person name="Zhao H."/>
            <person name="Xu D."/>
            <person name="Zhang Y."/>
        </authorList>
    </citation>
    <scope>NUCLEOTIDE SEQUENCE [LARGE SCALE GENOMIC DNA]</scope>
    <source>
        <strain evidence="2">cv. Yunnan</strain>
    </source>
</reference>
<name>A0ACB9JQQ7_9ASTR</name>
<sequence>MTFLVTIVCIGCCKSVQHYFSSFYIHKQDFPFPGSSSPTLSRSPLKRKTINDDVHLLLLKRRSSSPTLSR</sequence>
<dbReference type="Proteomes" id="UP001056120">
    <property type="component" value="Linkage Group LG03"/>
</dbReference>
<gene>
    <name evidence="1" type="ORF">L1987_09939</name>
</gene>
<proteinExistence type="predicted"/>
<evidence type="ECO:0000313" key="1">
    <source>
        <dbReference type="EMBL" id="KAI3822350.1"/>
    </source>
</evidence>
<dbReference type="EMBL" id="CM042020">
    <property type="protein sequence ID" value="KAI3822350.1"/>
    <property type="molecule type" value="Genomic_DNA"/>
</dbReference>
<keyword evidence="2" id="KW-1185">Reference proteome</keyword>
<organism evidence="1 2">
    <name type="scientific">Smallanthus sonchifolius</name>
    <dbReference type="NCBI Taxonomy" id="185202"/>
    <lineage>
        <taxon>Eukaryota</taxon>
        <taxon>Viridiplantae</taxon>
        <taxon>Streptophyta</taxon>
        <taxon>Embryophyta</taxon>
        <taxon>Tracheophyta</taxon>
        <taxon>Spermatophyta</taxon>
        <taxon>Magnoliopsida</taxon>
        <taxon>eudicotyledons</taxon>
        <taxon>Gunneridae</taxon>
        <taxon>Pentapetalae</taxon>
        <taxon>asterids</taxon>
        <taxon>campanulids</taxon>
        <taxon>Asterales</taxon>
        <taxon>Asteraceae</taxon>
        <taxon>Asteroideae</taxon>
        <taxon>Heliantheae alliance</taxon>
        <taxon>Millerieae</taxon>
        <taxon>Smallanthus</taxon>
    </lineage>
</organism>
<evidence type="ECO:0000313" key="2">
    <source>
        <dbReference type="Proteomes" id="UP001056120"/>
    </source>
</evidence>
<protein>
    <submittedName>
        <fullName evidence="1">Uncharacterized protein</fullName>
    </submittedName>
</protein>